<feature type="non-terminal residue" evidence="1">
    <location>
        <position position="1"/>
    </location>
</feature>
<name>A0A7J6RF80_PEROL</name>
<evidence type="ECO:0000313" key="2">
    <source>
        <dbReference type="Proteomes" id="UP000574390"/>
    </source>
</evidence>
<comment type="caution">
    <text evidence="1">The sequence shown here is derived from an EMBL/GenBank/DDBJ whole genome shotgun (WGS) entry which is preliminary data.</text>
</comment>
<protein>
    <submittedName>
        <fullName evidence="1">Uncharacterized protein</fullName>
    </submittedName>
</protein>
<dbReference type="EMBL" id="JABANM010022646">
    <property type="protein sequence ID" value="KAF4719245.1"/>
    <property type="molecule type" value="Genomic_DNA"/>
</dbReference>
<feature type="non-terminal residue" evidence="1">
    <location>
        <position position="125"/>
    </location>
</feature>
<proteinExistence type="predicted"/>
<reference evidence="1 2" key="1">
    <citation type="submission" date="2020-04" db="EMBL/GenBank/DDBJ databases">
        <title>Perkinsus olseni comparative genomics.</title>
        <authorList>
            <person name="Bogema D.R."/>
        </authorList>
    </citation>
    <scope>NUCLEOTIDE SEQUENCE [LARGE SCALE GENOMIC DNA]</scope>
    <source>
        <strain evidence="1">ATCC PRA-205</strain>
    </source>
</reference>
<sequence>IQAIKAEHATSIGEIRRTSITRSEFDSVVGRLVGQVKILKDKVSHLRLERDNLRLKLGEIKVASARESFASGSRKRGAELATELELMCKDLRNRQRALHERELALSAKERQLFTSEHPGVKIRER</sequence>
<gene>
    <name evidence="1" type="ORF">FOZ62_031493</name>
</gene>
<evidence type="ECO:0000313" key="1">
    <source>
        <dbReference type="EMBL" id="KAF4719245.1"/>
    </source>
</evidence>
<accession>A0A7J6RF80</accession>
<dbReference type="AlphaFoldDB" id="A0A7J6RF80"/>
<dbReference type="Proteomes" id="UP000574390">
    <property type="component" value="Unassembled WGS sequence"/>
</dbReference>
<organism evidence="1 2">
    <name type="scientific">Perkinsus olseni</name>
    <name type="common">Perkinsus atlanticus</name>
    <dbReference type="NCBI Taxonomy" id="32597"/>
    <lineage>
        <taxon>Eukaryota</taxon>
        <taxon>Sar</taxon>
        <taxon>Alveolata</taxon>
        <taxon>Perkinsozoa</taxon>
        <taxon>Perkinsea</taxon>
        <taxon>Perkinsida</taxon>
        <taxon>Perkinsidae</taxon>
        <taxon>Perkinsus</taxon>
    </lineage>
</organism>